<dbReference type="InterPro" id="IPR009057">
    <property type="entry name" value="Homeodomain-like_sf"/>
</dbReference>
<dbReference type="PRINTS" id="PR00455">
    <property type="entry name" value="HTHTETR"/>
</dbReference>
<dbReference type="SUPFAM" id="SSF48498">
    <property type="entry name" value="Tetracyclin repressor-like, C-terminal domain"/>
    <property type="match status" value="1"/>
</dbReference>
<feature type="DNA-binding region" description="H-T-H motif" evidence="4">
    <location>
        <begin position="34"/>
        <end position="53"/>
    </location>
</feature>
<feature type="domain" description="HTH tetR-type" evidence="5">
    <location>
        <begin position="11"/>
        <end position="71"/>
    </location>
</feature>
<reference evidence="6" key="2">
    <citation type="submission" date="2020-09" db="EMBL/GenBank/DDBJ databases">
        <authorList>
            <person name="Sun Q."/>
            <person name="Zhou Y."/>
        </authorList>
    </citation>
    <scope>NUCLEOTIDE SEQUENCE</scope>
    <source>
        <strain evidence="6">CGMCC 1.16134</strain>
    </source>
</reference>
<evidence type="ECO:0000256" key="3">
    <source>
        <dbReference type="ARBA" id="ARBA00023163"/>
    </source>
</evidence>
<dbReference type="Gene3D" id="1.10.357.10">
    <property type="entry name" value="Tetracycline Repressor, domain 2"/>
    <property type="match status" value="1"/>
</dbReference>
<evidence type="ECO:0000256" key="1">
    <source>
        <dbReference type="ARBA" id="ARBA00023015"/>
    </source>
</evidence>
<gene>
    <name evidence="6" type="ORF">GCM10010912_65430</name>
</gene>
<dbReference type="Proteomes" id="UP000637643">
    <property type="component" value="Unassembled WGS sequence"/>
</dbReference>
<dbReference type="PROSITE" id="PS50977">
    <property type="entry name" value="HTH_TETR_2"/>
    <property type="match status" value="1"/>
</dbReference>
<dbReference type="AlphaFoldDB" id="A0A917FXC6"/>
<evidence type="ECO:0000256" key="2">
    <source>
        <dbReference type="ARBA" id="ARBA00023125"/>
    </source>
</evidence>
<reference evidence="6" key="1">
    <citation type="journal article" date="2014" name="Int. J. Syst. Evol. Microbiol.">
        <title>Complete genome sequence of Corynebacterium casei LMG S-19264T (=DSM 44701T), isolated from a smear-ripened cheese.</title>
        <authorList>
            <consortium name="US DOE Joint Genome Institute (JGI-PGF)"/>
            <person name="Walter F."/>
            <person name="Albersmeier A."/>
            <person name="Kalinowski J."/>
            <person name="Ruckert C."/>
        </authorList>
    </citation>
    <scope>NUCLEOTIDE SEQUENCE</scope>
    <source>
        <strain evidence="6">CGMCC 1.16134</strain>
    </source>
</reference>
<sequence>MNIEMFERLPQEKQEKILQACLDEFAAYGFDAASTNRIVKQAGIPKGSLFQYFGGKESLFLYMIERIESENERISRDQIEAIPSDFFEAIIHLFVKDLEYLKSSPKVVQLMRIIISQPLHPVYQKAQALGGQENSGQFREIISAIPRDQLRDDIDFEDVIKIISVIIEALEHRMNKLVIAREGSLEQMSRELEVIIQDFREFFAMLRFGVYKR</sequence>
<proteinExistence type="predicted"/>
<name>A0A917FXC6_9BACL</name>
<dbReference type="GO" id="GO:0003677">
    <property type="term" value="F:DNA binding"/>
    <property type="evidence" value="ECO:0007669"/>
    <property type="project" value="UniProtKB-UniRule"/>
</dbReference>
<evidence type="ECO:0000256" key="4">
    <source>
        <dbReference type="PROSITE-ProRule" id="PRU00335"/>
    </source>
</evidence>
<accession>A0A917FXC6</accession>
<keyword evidence="2 4" id="KW-0238">DNA-binding</keyword>
<keyword evidence="1" id="KW-0805">Transcription regulation</keyword>
<dbReference type="SUPFAM" id="SSF46689">
    <property type="entry name" value="Homeodomain-like"/>
    <property type="match status" value="1"/>
</dbReference>
<dbReference type="Pfam" id="PF00440">
    <property type="entry name" value="TetR_N"/>
    <property type="match status" value="1"/>
</dbReference>
<evidence type="ECO:0000259" key="5">
    <source>
        <dbReference type="PROSITE" id="PS50977"/>
    </source>
</evidence>
<evidence type="ECO:0000313" key="7">
    <source>
        <dbReference type="Proteomes" id="UP000637643"/>
    </source>
</evidence>
<keyword evidence="7" id="KW-1185">Reference proteome</keyword>
<keyword evidence="3" id="KW-0804">Transcription</keyword>
<organism evidence="6 7">
    <name type="scientific">Paenibacillus albidus</name>
    <dbReference type="NCBI Taxonomy" id="2041023"/>
    <lineage>
        <taxon>Bacteria</taxon>
        <taxon>Bacillati</taxon>
        <taxon>Bacillota</taxon>
        <taxon>Bacilli</taxon>
        <taxon>Bacillales</taxon>
        <taxon>Paenibacillaceae</taxon>
        <taxon>Paenibacillus</taxon>
    </lineage>
</organism>
<evidence type="ECO:0000313" key="6">
    <source>
        <dbReference type="EMBL" id="GGG11924.1"/>
    </source>
</evidence>
<dbReference type="PANTHER" id="PTHR47506">
    <property type="entry name" value="TRANSCRIPTIONAL REGULATORY PROTEIN"/>
    <property type="match status" value="1"/>
</dbReference>
<comment type="caution">
    <text evidence="6">The sequence shown here is derived from an EMBL/GenBank/DDBJ whole genome shotgun (WGS) entry which is preliminary data.</text>
</comment>
<protein>
    <submittedName>
        <fullName evidence="6">TetR family transcriptional regulator</fullName>
    </submittedName>
</protein>
<dbReference type="InterPro" id="IPR001647">
    <property type="entry name" value="HTH_TetR"/>
</dbReference>
<dbReference type="RefSeq" id="WP_189032202.1">
    <property type="nucleotide sequence ID" value="NZ_BMKR01000055.1"/>
</dbReference>
<dbReference type="PANTHER" id="PTHR47506:SF3">
    <property type="entry name" value="HTH-TYPE TRANSCRIPTIONAL REGULATOR LMRA"/>
    <property type="match status" value="1"/>
</dbReference>
<dbReference type="EMBL" id="BMKR01000055">
    <property type="protein sequence ID" value="GGG11924.1"/>
    <property type="molecule type" value="Genomic_DNA"/>
</dbReference>
<dbReference type="InterPro" id="IPR036271">
    <property type="entry name" value="Tet_transcr_reg_TetR-rel_C_sf"/>
</dbReference>